<reference evidence="20" key="1">
    <citation type="submission" date="2020-11" db="EMBL/GenBank/DDBJ databases">
        <title>Kefir isolates.</title>
        <authorList>
            <person name="Marcisauskas S."/>
            <person name="Kim Y."/>
            <person name="Blasche S."/>
        </authorList>
    </citation>
    <scope>NUCLEOTIDE SEQUENCE</scope>
    <source>
        <strain evidence="20">Olga-1</strain>
    </source>
</reference>
<evidence type="ECO:0000256" key="2">
    <source>
        <dbReference type="ARBA" id="ARBA00004393"/>
    </source>
</evidence>
<keyword evidence="8" id="KW-0053">Apoptosis</keyword>
<dbReference type="PROSITE" id="PS00131">
    <property type="entry name" value="CARBOXYPEPT_SER_SER"/>
    <property type="match status" value="1"/>
</dbReference>
<keyword evidence="7 18" id="KW-0812">Transmembrane</keyword>
<dbReference type="GO" id="GO:0004185">
    <property type="term" value="F:serine-type carboxypeptidase activity"/>
    <property type="evidence" value="ECO:0007669"/>
    <property type="project" value="UniProtKB-UniRule"/>
</dbReference>
<name>A0A9P6WJE5_9ASCO</name>
<dbReference type="SUPFAM" id="SSF53474">
    <property type="entry name" value="alpha/beta-Hydrolases"/>
    <property type="match status" value="1"/>
</dbReference>
<comment type="subcellular location">
    <subcellularLocation>
        <location evidence="2">Golgi apparatus</location>
        <location evidence="2">trans-Golgi network membrane</location>
        <topology evidence="2">Single-pass type I membrane protein</topology>
    </subcellularLocation>
</comment>
<feature type="coiled-coil region" evidence="16">
    <location>
        <begin position="421"/>
        <end position="468"/>
    </location>
</feature>
<dbReference type="Pfam" id="PF12734">
    <property type="entry name" value="CYSTM"/>
    <property type="match status" value="1"/>
</dbReference>
<keyword evidence="21" id="KW-1185">Reference proteome</keyword>
<evidence type="ECO:0000256" key="17">
    <source>
        <dbReference type="SAM" id="MobiDB-lite"/>
    </source>
</evidence>
<comment type="catalytic activity">
    <reaction evidence="1">
        <text>Preferential release of a C-terminal arginine or lysine residue.</text>
        <dbReference type="EC" id="3.4.16.6"/>
    </reaction>
</comment>
<evidence type="ECO:0000313" key="21">
    <source>
        <dbReference type="Proteomes" id="UP000697127"/>
    </source>
</evidence>
<evidence type="ECO:0000313" key="20">
    <source>
        <dbReference type="EMBL" id="KAG0688195.1"/>
    </source>
</evidence>
<dbReference type="EC" id="3.4.16.-" evidence="15"/>
<evidence type="ECO:0000256" key="11">
    <source>
        <dbReference type="ARBA" id="ARBA00022989"/>
    </source>
</evidence>
<evidence type="ECO:0000256" key="16">
    <source>
        <dbReference type="SAM" id="Coils"/>
    </source>
</evidence>
<keyword evidence="13 18" id="KW-0472">Membrane</keyword>
<dbReference type="Gene3D" id="3.40.50.1820">
    <property type="entry name" value="alpha/beta hydrolase"/>
    <property type="match status" value="1"/>
</dbReference>
<feature type="compositionally biased region" description="Low complexity" evidence="17">
    <location>
        <begin position="561"/>
        <end position="579"/>
    </location>
</feature>
<keyword evidence="5 15" id="KW-0121">Carboxypeptidase</keyword>
<dbReference type="GO" id="GO:0006915">
    <property type="term" value="P:apoptotic process"/>
    <property type="evidence" value="ECO:0007669"/>
    <property type="project" value="UniProtKB-KW"/>
</dbReference>
<dbReference type="AlphaFoldDB" id="A0A9P6WJE5"/>
<evidence type="ECO:0000256" key="7">
    <source>
        <dbReference type="ARBA" id="ARBA00022692"/>
    </source>
</evidence>
<dbReference type="Proteomes" id="UP000697127">
    <property type="component" value="Unassembled WGS sequence"/>
</dbReference>
<comment type="similarity">
    <text evidence="4">Belongs to the CYSTM1 family.</text>
</comment>
<evidence type="ECO:0000256" key="15">
    <source>
        <dbReference type="RuleBase" id="RU361156"/>
    </source>
</evidence>
<dbReference type="GO" id="GO:0006508">
    <property type="term" value="P:proteolysis"/>
    <property type="evidence" value="ECO:0007669"/>
    <property type="project" value="UniProtKB-KW"/>
</dbReference>
<comment type="similarity">
    <text evidence="3 15">Belongs to the peptidase S10 family.</text>
</comment>
<keyword evidence="10 15" id="KW-0378">Hydrolase</keyword>
<evidence type="ECO:0000256" key="14">
    <source>
        <dbReference type="ARBA" id="ARBA00023180"/>
    </source>
</evidence>
<evidence type="ECO:0000256" key="4">
    <source>
        <dbReference type="ARBA" id="ARBA00009444"/>
    </source>
</evidence>
<evidence type="ECO:0000256" key="12">
    <source>
        <dbReference type="ARBA" id="ARBA00023034"/>
    </source>
</evidence>
<dbReference type="Pfam" id="PF00450">
    <property type="entry name" value="Peptidase_S10"/>
    <property type="match status" value="1"/>
</dbReference>
<keyword evidence="16" id="KW-0175">Coiled coil</keyword>
<evidence type="ECO:0000256" key="1">
    <source>
        <dbReference type="ARBA" id="ARBA00001003"/>
    </source>
</evidence>
<evidence type="ECO:0000259" key="19">
    <source>
        <dbReference type="Pfam" id="PF12734"/>
    </source>
</evidence>
<dbReference type="InterPro" id="IPR029058">
    <property type="entry name" value="AB_hydrolase_fold"/>
</dbReference>
<evidence type="ECO:0000256" key="6">
    <source>
        <dbReference type="ARBA" id="ARBA00022670"/>
    </source>
</evidence>
<evidence type="ECO:0000256" key="8">
    <source>
        <dbReference type="ARBA" id="ARBA00022703"/>
    </source>
</evidence>
<proteinExistence type="inferred from homology"/>
<feature type="non-terminal residue" evidence="20">
    <location>
        <position position="682"/>
    </location>
</feature>
<evidence type="ECO:0000256" key="13">
    <source>
        <dbReference type="ARBA" id="ARBA00023136"/>
    </source>
</evidence>
<keyword evidence="12" id="KW-0333">Golgi apparatus</keyword>
<evidence type="ECO:0000256" key="3">
    <source>
        <dbReference type="ARBA" id="ARBA00009431"/>
    </source>
</evidence>
<dbReference type="PRINTS" id="PR00724">
    <property type="entry name" value="CRBOXYPTASEC"/>
</dbReference>
<protein>
    <recommendedName>
        <fullName evidence="15">Carboxypeptidase</fullName>
        <ecNumber evidence="15">3.4.16.-</ecNumber>
    </recommendedName>
</protein>
<dbReference type="InterPro" id="IPR001563">
    <property type="entry name" value="Peptidase_S10"/>
</dbReference>
<keyword evidence="14" id="KW-0325">Glycoprotein</keyword>
<keyword evidence="6 15" id="KW-0645">Protease</keyword>
<comment type="caution">
    <text evidence="20">The sequence shown here is derived from an EMBL/GenBank/DDBJ whole genome shotgun (WGS) entry which is preliminary data.</text>
</comment>
<evidence type="ECO:0000256" key="9">
    <source>
        <dbReference type="ARBA" id="ARBA00022729"/>
    </source>
</evidence>
<accession>A0A9P6WJE5</accession>
<dbReference type="PANTHER" id="PTHR11802:SF190">
    <property type="entry name" value="PHEROMONE-PROCESSING CARBOXYPEPTIDASE KEX1"/>
    <property type="match status" value="1"/>
</dbReference>
<sequence length="682" mass="78122">RPLIIWLNGGPGCSSMDGALLEIGPLRIKDKNSIIWNDGWFNVADLIFIDQPIGTGFSIKMSNDEFESGLLDSSNHLIKFIDNYFNIFTENYNKYDSIIIAGESYAGQYIPHLARLMKDSNRYSNKLSALLLGNAWLDPDLQSLSYIPFAIDSGIIDITDNSKERQITSLLETEQSCEKIRNNQIGKEPIFEIEECQSILYKFLKSFKIENNKKCYNVYDITKSDTYPACGNNWPELLPDETSFLNNDKVQKALNVLKNDEKSFIWGECSNEVTNHFSPKNDINGAKLLKGLLDDGIKINLFSGTNDLICNYLGTEMVIKNHLSNYLLENNFQIILNSLKNSEKNIIKRDIDKFKMDSIWFHDNLNVGSVWKRGNLTYTKIENSSHMVAYDVSKTSIGLINLTLRDYIENSENKEIKTFSDIKIKNEIEENERLKNEAENEAIEKEKQDKENEKIEKEKEKQKEIEKKKAPKKYLALFLLIIVLLILAIYFFKVSTKKPSRYSALAGAPKPQTYGRYAYDWVSGSSNKNDKNIKNGGKKKKRVRWMDLEELDDDGSLSPTNNVDNDNNENEIGNNNLQNTSSHNIHDDIHFSYEMEDLHLDSRQDDNLKKPREGSFESEELELQLESLKKPSVGYYGPPQGGYSQQQQPIYIQQAPPPRREHGCCCQCLTALCICCTLDALF</sequence>
<dbReference type="InterPro" id="IPR018202">
    <property type="entry name" value="Ser_caboxypep_ser_AS"/>
</dbReference>
<feature type="region of interest" description="Disordered" evidence="17">
    <location>
        <begin position="550"/>
        <end position="583"/>
    </location>
</feature>
<dbReference type="PANTHER" id="PTHR11802">
    <property type="entry name" value="SERINE PROTEASE FAMILY S10 SERINE CARBOXYPEPTIDASE"/>
    <property type="match status" value="1"/>
</dbReference>
<evidence type="ECO:0000256" key="18">
    <source>
        <dbReference type="SAM" id="Phobius"/>
    </source>
</evidence>
<feature type="domain" description="Cysteine-rich transmembrane" evidence="19">
    <location>
        <begin position="649"/>
        <end position="682"/>
    </location>
</feature>
<keyword evidence="9" id="KW-0732">Signal</keyword>
<evidence type="ECO:0000256" key="5">
    <source>
        <dbReference type="ARBA" id="ARBA00022645"/>
    </source>
</evidence>
<dbReference type="GO" id="GO:0005802">
    <property type="term" value="C:trans-Golgi network"/>
    <property type="evidence" value="ECO:0007669"/>
    <property type="project" value="TreeGrafter"/>
</dbReference>
<evidence type="ECO:0000256" key="10">
    <source>
        <dbReference type="ARBA" id="ARBA00022801"/>
    </source>
</evidence>
<feature type="transmembrane region" description="Helical" evidence="18">
    <location>
        <begin position="474"/>
        <end position="492"/>
    </location>
</feature>
<dbReference type="EMBL" id="PUHW01000174">
    <property type="protein sequence ID" value="KAG0688195.1"/>
    <property type="molecule type" value="Genomic_DNA"/>
</dbReference>
<keyword evidence="11 18" id="KW-1133">Transmembrane helix</keyword>
<gene>
    <name evidence="20" type="primary">KEX1</name>
    <name evidence="20" type="ORF">C6P40_001309</name>
</gene>
<organism evidence="20 21">
    <name type="scientific">Pichia californica</name>
    <dbReference type="NCBI Taxonomy" id="460514"/>
    <lineage>
        <taxon>Eukaryota</taxon>
        <taxon>Fungi</taxon>
        <taxon>Dikarya</taxon>
        <taxon>Ascomycota</taxon>
        <taxon>Saccharomycotina</taxon>
        <taxon>Pichiomycetes</taxon>
        <taxon>Pichiales</taxon>
        <taxon>Pichiaceae</taxon>
        <taxon>Pichia</taxon>
    </lineage>
</organism>
<dbReference type="InterPro" id="IPR028144">
    <property type="entry name" value="CYSTM_dom"/>
</dbReference>